<name>A4F5U1_SACEN</name>
<organism evidence="1 2">
    <name type="scientific">Saccharopolyspora erythraea (strain ATCC 11635 / DSM 40517 / JCM 4748 / NBRC 13426 / NCIMB 8594 / NRRL 2338)</name>
    <dbReference type="NCBI Taxonomy" id="405948"/>
    <lineage>
        <taxon>Bacteria</taxon>
        <taxon>Bacillati</taxon>
        <taxon>Actinomycetota</taxon>
        <taxon>Actinomycetes</taxon>
        <taxon>Pseudonocardiales</taxon>
        <taxon>Pseudonocardiaceae</taxon>
        <taxon>Saccharopolyspora</taxon>
    </lineage>
</organism>
<dbReference type="HOGENOM" id="CLU_3367091_0_0_11"/>
<dbReference type="AlphaFoldDB" id="A4F5U1"/>
<dbReference type="KEGG" id="sen:SACE_0062"/>
<gene>
    <name evidence="1" type="ordered locus">SACE_0062</name>
</gene>
<sequence length="35" mass="4209">MTPALGWWWRPARVRICSRGLSRRARTTLSRLQRL</sequence>
<protein>
    <submittedName>
        <fullName evidence="1">Uncharacterized protein</fullName>
    </submittedName>
</protein>
<reference evidence="1 2" key="1">
    <citation type="journal article" date="2007" name="Nat. Biotechnol.">
        <title>Complete genome sequence of the erythromycin-producing bacterium Saccharopolyspora erythraea NRRL23338.</title>
        <authorList>
            <person name="Oliynyk M."/>
            <person name="Samborskyy M."/>
            <person name="Lester J.B."/>
            <person name="Mironenko T."/>
            <person name="Scott N."/>
            <person name="Dickens S."/>
            <person name="Haydock S.F."/>
            <person name="Leadlay P.F."/>
        </authorList>
    </citation>
    <scope>NUCLEOTIDE SEQUENCE [LARGE SCALE GENOMIC DNA]</scope>
    <source>
        <strain evidence="2">ATCC 11635 / DSM 40517 / JCM 4748 / NBRC 13426 / NCIMB 8594 / NRRL 2338</strain>
    </source>
</reference>
<accession>A4F5U1</accession>
<proteinExistence type="predicted"/>
<dbReference type="Proteomes" id="UP000006728">
    <property type="component" value="Chromosome"/>
</dbReference>
<keyword evidence="2" id="KW-1185">Reference proteome</keyword>
<evidence type="ECO:0000313" key="1">
    <source>
        <dbReference type="EMBL" id="CAL99415.1"/>
    </source>
</evidence>
<dbReference type="EMBL" id="AM420293">
    <property type="protein sequence ID" value="CAL99415.1"/>
    <property type="molecule type" value="Genomic_DNA"/>
</dbReference>
<evidence type="ECO:0000313" key="2">
    <source>
        <dbReference type="Proteomes" id="UP000006728"/>
    </source>
</evidence>